<dbReference type="PANTHER" id="PTHR33992:SF1">
    <property type="entry name" value="RIBONUCLEASE P PROTEIN COMPONENT"/>
    <property type="match status" value="1"/>
</dbReference>
<sequence>MAARMRASSEFDATVRGGVRAARPSVVVHARSVDDEQRRVGFVVSKKVGNAVTRNRVKRQLRHLVREHLDETPLGTRLVVRALPAAVASSTDLSHDLAGAWQSSLRKLERRR</sequence>
<dbReference type="GO" id="GO:0030677">
    <property type="term" value="C:ribonuclease P complex"/>
    <property type="evidence" value="ECO:0007669"/>
    <property type="project" value="TreeGrafter"/>
</dbReference>
<comment type="function">
    <text evidence="1 7">RNaseP catalyzes the removal of the 5'-leader sequence from pre-tRNA to produce the mature 5'-terminus. It can also cleave other RNA substrates such as 4.5S RNA. The protein component plays an auxiliary but essential role in vivo by binding to the 5'-leader sequence and broadening the substrate specificity of the ribozyme.</text>
</comment>
<dbReference type="NCBIfam" id="TIGR00188">
    <property type="entry name" value="rnpA"/>
    <property type="match status" value="1"/>
</dbReference>
<dbReference type="InterPro" id="IPR020539">
    <property type="entry name" value="RNase_P_CS"/>
</dbReference>
<organism evidence="9 10">
    <name type="scientific">Brooklawnia propionicigenes</name>
    <dbReference type="NCBI Taxonomy" id="3041175"/>
    <lineage>
        <taxon>Bacteria</taxon>
        <taxon>Bacillati</taxon>
        <taxon>Actinomycetota</taxon>
        <taxon>Actinomycetes</taxon>
        <taxon>Propionibacteriales</taxon>
        <taxon>Propionibacteriaceae</taxon>
        <taxon>Brooklawnia</taxon>
    </lineage>
</organism>
<proteinExistence type="inferred from homology"/>
<dbReference type="GO" id="GO:0004526">
    <property type="term" value="F:ribonuclease P activity"/>
    <property type="evidence" value="ECO:0007669"/>
    <property type="project" value="UniProtKB-UniRule"/>
</dbReference>
<gene>
    <name evidence="7 9" type="primary">rnpA</name>
    <name evidence="9" type="ORF">brsh051_13800</name>
</gene>
<dbReference type="EC" id="3.1.26.5" evidence="7 8"/>
<dbReference type="GO" id="GO:0001682">
    <property type="term" value="P:tRNA 5'-leader removal"/>
    <property type="evidence" value="ECO:0007669"/>
    <property type="project" value="UniProtKB-UniRule"/>
</dbReference>
<keyword evidence="10" id="KW-1185">Reference proteome</keyword>
<dbReference type="InterPro" id="IPR014721">
    <property type="entry name" value="Ribsml_uS5_D2-typ_fold_subgr"/>
</dbReference>
<dbReference type="PANTHER" id="PTHR33992">
    <property type="entry name" value="RIBONUCLEASE P PROTEIN COMPONENT"/>
    <property type="match status" value="1"/>
</dbReference>
<keyword evidence="3 7" id="KW-0540">Nuclease</keyword>
<evidence type="ECO:0000256" key="5">
    <source>
        <dbReference type="ARBA" id="ARBA00022801"/>
    </source>
</evidence>
<keyword evidence="5 7" id="KW-0378">Hydrolase</keyword>
<evidence type="ECO:0000256" key="2">
    <source>
        <dbReference type="ARBA" id="ARBA00022694"/>
    </source>
</evidence>
<dbReference type="Pfam" id="PF00825">
    <property type="entry name" value="Ribonuclease_P"/>
    <property type="match status" value="1"/>
</dbReference>
<comment type="subunit">
    <text evidence="7">Consists of a catalytic RNA component (M1 or rnpB) and a protein subunit.</text>
</comment>
<dbReference type="InterPro" id="IPR000100">
    <property type="entry name" value="RNase_P"/>
</dbReference>
<evidence type="ECO:0000256" key="8">
    <source>
        <dbReference type="NCBIfam" id="TIGR00188"/>
    </source>
</evidence>
<comment type="similarity">
    <text evidence="7">Belongs to the RnpA family.</text>
</comment>
<dbReference type="Proteomes" id="UP001431656">
    <property type="component" value="Chromosome"/>
</dbReference>
<protein>
    <recommendedName>
        <fullName evidence="7 8">Ribonuclease P protein component</fullName>
        <shortName evidence="7">RNase P protein</shortName>
        <shortName evidence="7">RNaseP protein</shortName>
        <ecNumber evidence="7 8">3.1.26.5</ecNumber>
    </recommendedName>
    <alternativeName>
        <fullName evidence="7">Protein C5</fullName>
    </alternativeName>
</protein>
<evidence type="ECO:0000256" key="7">
    <source>
        <dbReference type="HAMAP-Rule" id="MF_00227"/>
    </source>
</evidence>
<evidence type="ECO:0000256" key="4">
    <source>
        <dbReference type="ARBA" id="ARBA00022759"/>
    </source>
</evidence>
<comment type="catalytic activity">
    <reaction evidence="7">
        <text>Endonucleolytic cleavage of RNA, removing 5'-extranucleotides from tRNA precursor.</text>
        <dbReference type="EC" id="3.1.26.5"/>
    </reaction>
</comment>
<dbReference type="InterPro" id="IPR020568">
    <property type="entry name" value="Ribosomal_Su5_D2-typ_SF"/>
</dbReference>
<dbReference type="GO" id="GO:0042781">
    <property type="term" value="F:3'-tRNA processing endoribonuclease activity"/>
    <property type="evidence" value="ECO:0007669"/>
    <property type="project" value="TreeGrafter"/>
</dbReference>
<keyword evidence="6 7" id="KW-0694">RNA-binding</keyword>
<dbReference type="HAMAP" id="MF_00227">
    <property type="entry name" value="RNase_P"/>
    <property type="match status" value="1"/>
</dbReference>
<evidence type="ECO:0000256" key="6">
    <source>
        <dbReference type="ARBA" id="ARBA00022884"/>
    </source>
</evidence>
<evidence type="ECO:0000313" key="10">
    <source>
        <dbReference type="Proteomes" id="UP001431656"/>
    </source>
</evidence>
<dbReference type="EMBL" id="AP028056">
    <property type="protein sequence ID" value="BEH02099.1"/>
    <property type="molecule type" value="Genomic_DNA"/>
</dbReference>
<reference evidence="9" key="1">
    <citation type="journal article" date="2024" name="Int. J. Syst. Evol. Microbiol.">
        <title>Brooklawnia propionicigenes sp. nov., a facultatively anaerobic, propionate-producing bacterium isolated from a methanogenic reactor treating waste from cattle farms.</title>
        <authorList>
            <person name="Akita Y."/>
            <person name="Ueki A."/>
            <person name="Tonouchi A."/>
            <person name="Sugawara Y."/>
            <person name="Honma S."/>
            <person name="Kaku N."/>
            <person name="Ueki K."/>
        </authorList>
    </citation>
    <scope>NUCLEOTIDE SEQUENCE</scope>
    <source>
        <strain evidence="9">SH051</strain>
    </source>
</reference>
<dbReference type="AlphaFoldDB" id="A0AAN0MGR1"/>
<keyword evidence="2 7" id="KW-0819">tRNA processing</keyword>
<dbReference type="SUPFAM" id="SSF54211">
    <property type="entry name" value="Ribosomal protein S5 domain 2-like"/>
    <property type="match status" value="1"/>
</dbReference>
<keyword evidence="4 7" id="KW-0255">Endonuclease</keyword>
<evidence type="ECO:0000313" key="9">
    <source>
        <dbReference type="EMBL" id="BEH02099.1"/>
    </source>
</evidence>
<accession>A0AAN0MGR1</accession>
<dbReference type="PROSITE" id="PS00648">
    <property type="entry name" value="RIBONUCLEASE_P"/>
    <property type="match status" value="1"/>
</dbReference>
<evidence type="ECO:0000256" key="3">
    <source>
        <dbReference type="ARBA" id="ARBA00022722"/>
    </source>
</evidence>
<name>A0AAN0MGR1_9ACTN</name>
<evidence type="ECO:0000256" key="1">
    <source>
        <dbReference type="ARBA" id="ARBA00002663"/>
    </source>
</evidence>
<dbReference type="Gene3D" id="3.30.230.10">
    <property type="match status" value="1"/>
</dbReference>
<dbReference type="GO" id="GO:0000049">
    <property type="term" value="F:tRNA binding"/>
    <property type="evidence" value="ECO:0007669"/>
    <property type="project" value="UniProtKB-UniRule"/>
</dbReference>
<dbReference type="KEGG" id="broo:brsh051_13800"/>